<feature type="transmembrane region" description="Helical" evidence="1">
    <location>
        <begin position="20"/>
        <end position="43"/>
    </location>
</feature>
<sequence>MPIMRALNRLLSIRTRDLLVPTVTVLTIRLICVFILTVCMITTNLSPVQVVMDTTTTPTPINANTGSHTGPALVADKSDWIITCNGTDRRIASGTGSLTYNLTTGFVMYDNRTALSAKDIKVIGDCGVNYNPTDGPYSKVIGNWTVSYGHGLIISKAEGIVNISGVTVHPFPTPPVTPDTDYCLSFGKYFLMSYLFVWIVCILVETLIIGYTLSGNEINSVLELLIQIKIGSFVVEVLLLITNTALIGDYIGFTQTDENLCMNLIIMKAVVDITIFNWIIFVTIMSFKECYYRNNTSLHYRLGSLSGTIGYGQGFVISNTSGIVTVSGVTVHPIPTPPVPPDTDHCLSFGKYFLMSYLFVWIVCILVETLIIGYTLSGNEINSVLDPKANEHGVMHKKCS</sequence>
<evidence type="ECO:0000313" key="2">
    <source>
        <dbReference type="EMBL" id="CAD7645218.1"/>
    </source>
</evidence>
<keyword evidence="3" id="KW-1185">Reference proteome</keyword>
<evidence type="ECO:0000313" key="3">
    <source>
        <dbReference type="Proteomes" id="UP000728032"/>
    </source>
</evidence>
<dbReference type="OrthoDB" id="6516541at2759"/>
<accession>A0A7R9LP04</accession>
<keyword evidence="1" id="KW-0812">Transmembrane</keyword>
<name>A0A7R9LP04_9ACAR</name>
<dbReference type="AlphaFoldDB" id="A0A7R9LP04"/>
<dbReference type="EMBL" id="OC916777">
    <property type="protein sequence ID" value="CAD7645218.1"/>
    <property type="molecule type" value="Genomic_DNA"/>
</dbReference>
<keyword evidence="1" id="KW-0472">Membrane</keyword>
<feature type="transmembrane region" description="Helical" evidence="1">
    <location>
        <begin position="265"/>
        <end position="287"/>
    </location>
</feature>
<gene>
    <name evidence="2" type="ORF">ONB1V03_LOCUS5095</name>
</gene>
<feature type="transmembrane region" description="Helical" evidence="1">
    <location>
        <begin position="189"/>
        <end position="213"/>
    </location>
</feature>
<protein>
    <submittedName>
        <fullName evidence="2">Uncharacterized protein</fullName>
    </submittedName>
</protein>
<organism evidence="2">
    <name type="scientific">Oppiella nova</name>
    <dbReference type="NCBI Taxonomy" id="334625"/>
    <lineage>
        <taxon>Eukaryota</taxon>
        <taxon>Metazoa</taxon>
        <taxon>Ecdysozoa</taxon>
        <taxon>Arthropoda</taxon>
        <taxon>Chelicerata</taxon>
        <taxon>Arachnida</taxon>
        <taxon>Acari</taxon>
        <taxon>Acariformes</taxon>
        <taxon>Sarcoptiformes</taxon>
        <taxon>Oribatida</taxon>
        <taxon>Brachypylina</taxon>
        <taxon>Oppioidea</taxon>
        <taxon>Oppiidae</taxon>
        <taxon>Oppiella</taxon>
    </lineage>
</organism>
<evidence type="ECO:0000256" key="1">
    <source>
        <dbReference type="SAM" id="Phobius"/>
    </source>
</evidence>
<dbReference type="Proteomes" id="UP000728032">
    <property type="component" value="Unassembled WGS sequence"/>
</dbReference>
<feature type="transmembrane region" description="Helical" evidence="1">
    <location>
        <begin position="233"/>
        <end position="253"/>
    </location>
</feature>
<dbReference type="EMBL" id="CAJPVJ010001952">
    <property type="protein sequence ID" value="CAG2165555.1"/>
    <property type="molecule type" value="Genomic_DNA"/>
</dbReference>
<keyword evidence="1" id="KW-1133">Transmembrane helix</keyword>
<proteinExistence type="predicted"/>
<reference evidence="2" key="1">
    <citation type="submission" date="2020-11" db="EMBL/GenBank/DDBJ databases">
        <authorList>
            <person name="Tran Van P."/>
        </authorList>
    </citation>
    <scope>NUCLEOTIDE SEQUENCE</scope>
</reference>
<feature type="transmembrane region" description="Helical" evidence="1">
    <location>
        <begin position="357"/>
        <end position="376"/>
    </location>
</feature>